<reference evidence="1 2" key="1">
    <citation type="journal article" date="2022" name="bioRxiv">
        <title>The genome of the oomycete Peronosclerospora sorghi, a cosmopolitan pathogen of maize and sorghum, is inflated with dispersed pseudogenes.</title>
        <authorList>
            <person name="Fletcher K."/>
            <person name="Martin F."/>
            <person name="Isakeit T."/>
            <person name="Cavanaugh K."/>
            <person name="Magill C."/>
            <person name="Michelmore R."/>
        </authorList>
    </citation>
    <scope>NUCLEOTIDE SEQUENCE [LARGE SCALE GENOMIC DNA]</scope>
    <source>
        <strain evidence="1">P6</strain>
    </source>
</reference>
<accession>A0ACC0VSM2</accession>
<name>A0ACC0VSM2_9STRA</name>
<organism evidence="1 2">
    <name type="scientific">Peronosclerospora sorghi</name>
    <dbReference type="NCBI Taxonomy" id="230839"/>
    <lineage>
        <taxon>Eukaryota</taxon>
        <taxon>Sar</taxon>
        <taxon>Stramenopiles</taxon>
        <taxon>Oomycota</taxon>
        <taxon>Peronosporomycetes</taxon>
        <taxon>Peronosporales</taxon>
        <taxon>Peronosporaceae</taxon>
        <taxon>Peronosclerospora</taxon>
    </lineage>
</organism>
<evidence type="ECO:0000313" key="1">
    <source>
        <dbReference type="EMBL" id="KAI9908833.1"/>
    </source>
</evidence>
<dbReference type="Proteomes" id="UP001163321">
    <property type="component" value="Chromosome 8"/>
</dbReference>
<proteinExistence type="predicted"/>
<keyword evidence="2" id="KW-1185">Reference proteome</keyword>
<dbReference type="EMBL" id="CM047587">
    <property type="protein sequence ID" value="KAI9908833.1"/>
    <property type="molecule type" value="Genomic_DNA"/>
</dbReference>
<gene>
    <name evidence="1" type="ORF">PsorP6_003349</name>
</gene>
<evidence type="ECO:0000313" key="2">
    <source>
        <dbReference type="Proteomes" id="UP001163321"/>
    </source>
</evidence>
<protein>
    <submittedName>
        <fullName evidence="1">Uncharacterized protein</fullName>
    </submittedName>
</protein>
<comment type="caution">
    <text evidence="1">The sequence shown here is derived from an EMBL/GenBank/DDBJ whole genome shotgun (WGS) entry which is preliminary data.</text>
</comment>
<sequence>MYSNPATPAHRLDPTSIEMICGLAPGVSHSAWLLRGSCFSRDLSNGQRSKHDRVVVLDKTRKLVGFAPEPYC</sequence>